<name>A0A6J1MWD9_BICAN</name>
<dbReference type="AlphaFoldDB" id="A0A6J1MWD9"/>
<dbReference type="KEGG" id="bany:112047168"/>
<keyword evidence="1" id="KW-0472">Membrane</keyword>
<feature type="transmembrane region" description="Helical" evidence="1">
    <location>
        <begin position="6"/>
        <end position="25"/>
    </location>
</feature>
<dbReference type="GeneID" id="112047168"/>
<evidence type="ECO:0000313" key="3">
    <source>
        <dbReference type="RefSeq" id="XP_023939950.2"/>
    </source>
</evidence>
<evidence type="ECO:0000256" key="1">
    <source>
        <dbReference type="SAM" id="Phobius"/>
    </source>
</evidence>
<organism evidence="2 3">
    <name type="scientific">Bicyclus anynana</name>
    <name type="common">Squinting bush brown butterfly</name>
    <dbReference type="NCBI Taxonomy" id="110368"/>
    <lineage>
        <taxon>Eukaryota</taxon>
        <taxon>Metazoa</taxon>
        <taxon>Ecdysozoa</taxon>
        <taxon>Arthropoda</taxon>
        <taxon>Hexapoda</taxon>
        <taxon>Insecta</taxon>
        <taxon>Pterygota</taxon>
        <taxon>Neoptera</taxon>
        <taxon>Endopterygota</taxon>
        <taxon>Lepidoptera</taxon>
        <taxon>Glossata</taxon>
        <taxon>Ditrysia</taxon>
        <taxon>Papilionoidea</taxon>
        <taxon>Nymphalidae</taxon>
        <taxon>Satyrinae</taxon>
        <taxon>Satyrini</taxon>
        <taxon>Mycalesina</taxon>
        <taxon>Bicyclus</taxon>
    </lineage>
</organism>
<dbReference type="OrthoDB" id="6585768at2759"/>
<sequence>MSRWFYWFFVTFIIVASEMTCAFTIEEEKCIDYYKTGEEFDLNELVGDWFVVYYWPPLHRQKDRCEVIKFSRITSSGMGCASSNVPPGSSVIKSTYKNSAYKVRDVFYYGTEEVRQQIRDCNRVSKYIFVDLFDGYVMGINCSSGGRGVLLAKTLPTNEDLQSVVEDISVMTGRFGSPDCVLAR</sequence>
<dbReference type="RefSeq" id="XP_023939950.2">
    <property type="nucleotide sequence ID" value="XM_024084182.2"/>
</dbReference>
<keyword evidence="1" id="KW-0812">Transmembrane</keyword>
<keyword evidence="1" id="KW-1133">Transmembrane helix</keyword>
<dbReference type="Proteomes" id="UP001652582">
    <property type="component" value="Chromosome 20"/>
</dbReference>
<evidence type="ECO:0000313" key="2">
    <source>
        <dbReference type="Proteomes" id="UP001652582"/>
    </source>
</evidence>
<accession>A0A6J1MWD9</accession>
<gene>
    <name evidence="3" type="primary">LOC112047168</name>
</gene>
<reference evidence="3" key="1">
    <citation type="submission" date="2025-08" db="UniProtKB">
        <authorList>
            <consortium name="RefSeq"/>
        </authorList>
    </citation>
    <scope>IDENTIFICATION</scope>
</reference>
<proteinExistence type="predicted"/>
<keyword evidence="2" id="KW-1185">Reference proteome</keyword>
<protein>
    <submittedName>
        <fullName evidence="3">Uncharacterized protein LOC112047168</fullName>
    </submittedName>
</protein>